<evidence type="ECO:0000313" key="2">
    <source>
        <dbReference type="Proteomes" id="UP000305067"/>
    </source>
</evidence>
<dbReference type="AlphaFoldDB" id="A0A5C3QII6"/>
<dbReference type="EMBL" id="ML178826">
    <property type="protein sequence ID" value="TFL01118.1"/>
    <property type="molecule type" value="Genomic_DNA"/>
</dbReference>
<name>A0A5C3QII6_9AGAR</name>
<proteinExistence type="predicted"/>
<dbReference type="Proteomes" id="UP000305067">
    <property type="component" value="Unassembled WGS sequence"/>
</dbReference>
<reference evidence="1 2" key="1">
    <citation type="journal article" date="2019" name="Nat. Ecol. Evol.">
        <title>Megaphylogeny resolves global patterns of mushroom evolution.</title>
        <authorList>
            <person name="Varga T."/>
            <person name="Krizsan K."/>
            <person name="Foldi C."/>
            <person name="Dima B."/>
            <person name="Sanchez-Garcia M."/>
            <person name="Sanchez-Ramirez S."/>
            <person name="Szollosi G.J."/>
            <person name="Szarkandi J.G."/>
            <person name="Papp V."/>
            <person name="Albert L."/>
            <person name="Andreopoulos W."/>
            <person name="Angelini C."/>
            <person name="Antonin V."/>
            <person name="Barry K.W."/>
            <person name="Bougher N.L."/>
            <person name="Buchanan P."/>
            <person name="Buyck B."/>
            <person name="Bense V."/>
            <person name="Catcheside P."/>
            <person name="Chovatia M."/>
            <person name="Cooper J."/>
            <person name="Damon W."/>
            <person name="Desjardin D."/>
            <person name="Finy P."/>
            <person name="Geml J."/>
            <person name="Haridas S."/>
            <person name="Hughes K."/>
            <person name="Justo A."/>
            <person name="Karasinski D."/>
            <person name="Kautmanova I."/>
            <person name="Kiss B."/>
            <person name="Kocsube S."/>
            <person name="Kotiranta H."/>
            <person name="LaButti K.M."/>
            <person name="Lechner B.E."/>
            <person name="Liimatainen K."/>
            <person name="Lipzen A."/>
            <person name="Lukacs Z."/>
            <person name="Mihaltcheva S."/>
            <person name="Morgado L.N."/>
            <person name="Niskanen T."/>
            <person name="Noordeloos M.E."/>
            <person name="Ohm R.A."/>
            <person name="Ortiz-Santana B."/>
            <person name="Ovrebo C."/>
            <person name="Racz N."/>
            <person name="Riley R."/>
            <person name="Savchenko A."/>
            <person name="Shiryaev A."/>
            <person name="Soop K."/>
            <person name="Spirin V."/>
            <person name="Szebenyi C."/>
            <person name="Tomsovsky M."/>
            <person name="Tulloss R.E."/>
            <person name="Uehling J."/>
            <person name="Grigoriev I.V."/>
            <person name="Vagvolgyi C."/>
            <person name="Papp T."/>
            <person name="Martin F.M."/>
            <person name="Miettinen O."/>
            <person name="Hibbett D.S."/>
            <person name="Nagy L.G."/>
        </authorList>
    </citation>
    <scope>NUCLEOTIDE SEQUENCE [LARGE SCALE GENOMIC DNA]</scope>
    <source>
        <strain evidence="1 2">CBS 309.79</strain>
    </source>
</reference>
<protein>
    <submittedName>
        <fullName evidence="1">Uncharacterized protein</fullName>
    </submittedName>
</protein>
<sequence>MFEVDSSVVPLLNHLHSTSDIAQELVKGRRIRYLRLCWMESPPTSAQFLTSVKTVHTLCLPHDIYLEGNIRSMFFPLLTEVILVISLATGVVRVDVAVHFPSKFLKKLRSVILRFVEPPTQSRVVSPDELIKQKAIFADFTTGGSLLNLIKASLDGIIQWIWLADKNVWISRSEVRSILLYFADL</sequence>
<organism evidence="1 2">
    <name type="scientific">Pterulicium gracile</name>
    <dbReference type="NCBI Taxonomy" id="1884261"/>
    <lineage>
        <taxon>Eukaryota</taxon>
        <taxon>Fungi</taxon>
        <taxon>Dikarya</taxon>
        <taxon>Basidiomycota</taxon>
        <taxon>Agaricomycotina</taxon>
        <taxon>Agaricomycetes</taxon>
        <taxon>Agaricomycetidae</taxon>
        <taxon>Agaricales</taxon>
        <taxon>Pleurotineae</taxon>
        <taxon>Pterulaceae</taxon>
        <taxon>Pterulicium</taxon>
    </lineage>
</organism>
<accession>A0A5C3QII6</accession>
<gene>
    <name evidence="1" type="ORF">BDV98DRAFT_568489</name>
</gene>
<evidence type="ECO:0000313" key="1">
    <source>
        <dbReference type="EMBL" id="TFL01118.1"/>
    </source>
</evidence>
<keyword evidence="2" id="KW-1185">Reference proteome</keyword>